<feature type="domain" description="Deacetylase PdaC" evidence="2">
    <location>
        <begin position="48"/>
        <end position="133"/>
    </location>
</feature>
<evidence type="ECO:0000256" key="1">
    <source>
        <dbReference type="SAM" id="SignalP"/>
    </source>
</evidence>
<reference evidence="3 4" key="1">
    <citation type="submission" date="2020-09" db="EMBL/GenBank/DDBJ databases">
        <authorList>
            <person name="Yoon J.-W."/>
        </authorList>
    </citation>
    <scope>NUCLEOTIDE SEQUENCE [LARGE SCALE GENOMIC DNA]</scope>
    <source>
        <strain evidence="3 4">KMU-140</strain>
    </source>
</reference>
<gene>
    <name evidence="3" type="ORF">IB285_09650</name>
</gene>
<keyword evidence="1" id="KW-0732">Signal</keyword>
<sequence>MKATGVCAALAAMALTACSSPAEVGEDVGVKLANGVEAEGLRSLTGEYEFEYSWPREAAAVPALRELMRTLAEEDQAALNEAAREAKSDADEFGYPFRSYTRETKWAVAADTPRLLWLSASTYFYTGGAHGNTDFGAIVWDREAELALAPLALFNASEAIENALREPYCAGLLAAQEKRLGEGFVNEGDLFAGCPALSELTLSASSAEGAAIDGLILIAAPYVAGSFAEGPYEIALPVTPQILEAVKPEYRGAFAVPE</sequence>
<dbReference type="Proteomes" id="UP000635384">
    <property type="component" value="Unassembled WGS sequence"/>
</dbReference>
<dbReference type="InterPro" id="IPR025303">
    <property type="entry name" value="PdaC"/>
</dbReference>
<dbReference type="RefSeq" id="WP_190787972.1">
    <property type="nucleotide sequence ID" value="NZ_JACXLC010000001.1"/>
</dbReference>
<keyword evidence="4" id="KW-1185">Reference proteome</keyword>
<dbReference type="EMBL" id="JACXLC010000001">
    <property type="protein sequence ID" value="MBD2842519.1"/>
    <property type="molecule type" value="Genomic_DNA"/>
</dbReference>
<feature type="chain" id="PRO_5045518674" evidence="1">
    <location>
        <begin position="23"/>
        <end position="258"/>
    </location>
</feature>
<feature type="signal peptide" evidence="1">
    <location>
        <begin position="1"/>
        <end position="22"/>
    </location>
</feature>
<evidence type="ECO:0000313" key="3">
    <source>
        <dbReference type="EMBL" id="MBD2842519.1"/>
    </source>
</evidence>
<protein>
    <submittedName>
        <fullName evidence="3">DUF4163 domain-containing protein</fullName>
    </submittedName>
</protein>
<proteinExistence type="predicted"/>
<dbReference type="Pfam" id="PF13739">
    <property type="entry name" value="PdaC"/>
    <property type="match status" value="1"/>
</dbReference>
<dbReference type="PROSITE" id="PS51257">
    <property type="entry name" value="PROKAR_LIPOPROTEIN"/>
    <property type="match status" value="1"/>
</dbReference>
<dbReference type="Gene3D" id="3.30.565.40">
    <property type="entry name" value="Fervidobacterium nodosum Rt17-B1 like"/>
    <property type="match status" value="1"/>
</dbReference>
<evidence type="ECO:0000313" key="4">
    <source>
        <dbReference type="Proteomes" id="UP000635384"/>
    </source>
</evidence>
<comment type="caution">
    <text evidence="3">The sequence shown here is derived from an EMBL/GenBank/DDBJ whole genome shotgun (WGS) entry which is preliminary data.</text>
</comment>
<name>A0ABR8KRG5_9SPHN</name>
<evidence type="ECO:0000259" key="2">
    <source>
        <dbReference type="Pfam" id="PF13739"/>
    </source>
</evidence>
<organism evidence="3 4">
    <name type="scientific">Erythrobacter rubeus</name>
    <dbReference type="NCBI Taxonomy" id="2760803"/>
    <lineage>
        <taxon>Bacteria</taxon>
        <taxon>Pseudomonadati</taxon>
        <taxon>Pseudomonadota</taxon>
        <taxon>Alphaproteobacteria</taxon>
        <taxon>Sphingomonadales</taxon>
        <taxon>Erythrobacteraceae</taxon>
        <taxon>Erythrobacter/Porphyrobacter group</taxon>
        <taxon>Erythrobacter</taxon>
    </lineage>
</organism>
<accession>A0ABR8KRG5</accession>